<protein>
    <recommendedName>
        <fullName evidence="5">Arsenite methyltransferase</fullName>
        <ecNumber evidence="4">2.1.1.137</ecNumber>
    </recommendedName>
</protein>
<evidence type="ECO:0000313" key="11">
    <source>
        <dbReference type="Proteomes" id="UP000002530"/>
    </source>
</evidence>
<dbReference type="PANTHER" id="PTHR43675">
    <property type="entry name" value="ARSENITE METHYLTRANSFERASE"/>
    <property type="match status" value="1"/>
</dbReference>
<dbReference type="InterPro" id="IPR026669">
    <property type="entry name" value="Arsenite_MeTrfase-like"/>
</dbReference>
<evidence type="ECO:0000256" key="1">
    <source>
        <dbReference type="ARBA" id="ARBA00022679"/>
    </source>
</evidence>
<comment type="similarity">
    <text evidence="3">Belongs to the methyltransferase superfamily. Arsenite methyltransferase family.</text>
</comment>
<dbReference type="EC" id="2.1.1.137" evidence="4"/>
<dbReference type="PANTHER" id="PTHR43675:SF8">
    <property type="entry name" value="ARSENITE METHYLTRANSFERASE"/>
    <property type="match status" value="1"/>
</dbReference>
<comment type="caution">
    <text evidence="10">The sequence shown here is derived from an EMBL/GenBank/DDBJ whole genome shotgun (WGS) entry which is preliminary data.</text>
</comment>
<dbReference type="OrthoDB" id="10017101at2759"/>
<sequence length="253" mass="27337">MAEDTYQQVQSHYGDIAKRSRVTFHDKEDEIALAFGYNATDLRALPDKANLGLSCGNPVAYANIKQGETIVDLGSGGGIDVLAARKVGPEGNAIGIDMTRDMVDLAKTNAEAAGLPNTRFIEASITSIPLPDASVDCIISNCVINLIPLKDKPSVFQEIARLLKPGGRIAISDILARKELPPKIVNDIALHVGCIAGASQVVDKADLNLYKQSSYLGQSSCCGPAESRKEWPTEFAELDFNEWVGKFPLSQYW</sequence>
<dbReference type="GeneID" id="3510002"/>
<accession>Q4WRJ3</accession>
<dbReference type="AlphaFoldDB" id="Q4WRJ3"/>
<evidence type="ECO:0000313" key="10">
    <source>
        <dbReference type="EMBL" id="EAL90939.1"/>
    </source>
</evidence>
<evidence type="ECO:0000256" key="3">
    <source>
        <dbReference type="ARBA" id="ARBA00034487"/>
    </source>
</evidence>
<name>Q4WRJ3_ASPFU</name>
<gene>
    <name evidence="10" type="ORF">AFUA_1G16110</name>
</gene>
<dbReference type="VEuPathDB" id="FungiDB:Afu1g16110"/>
<keyword evidence="10" id="KW-0489">Methyltransferase</keyword>
<evidence type="ECO:0000256" key="8">
    <source>
        <dbReference type="ARBA" id="ARBA00048428"/>
    </source>
</evidence>
<dbReference type="HOGENOM" id="CLU_052868_3_1_1"/>
<dbReference type="OMA" id="TEGMIHA"/>
<organism evidence="10 11">
    <name type="scientific">Aspergillus fumigatus (strain ATCC MYA-4609 / CBS 101355 / FGSC A1100 / Af293)</name>
    <name type="common">Neosartorya fumigata</name>
    <dbReference type="NCBI Taxonomy" id="330879"/>
    <lineage>
        <taxon>Eukaryota</taxon>
        <taxon>Fungi</taxon>
        <taxon>Dikarya</taxon>
        <taxon>Ascomycota</taxon>
        <taxon>Pezizomycotina</taxon>
        <taxon>Eurotiomycetes</taxon>
        <taxon>Eurotiomycetidae</taxon>
        <taxon>Eurotiales</taxon>
        <taxon>Aspergillaceae</taxon>
        <taxon>Aspergillus</taxon>
        <taxon>Aspergillus subgen. Fumigati</taxon>
    </lineage>
</organism>
<comment type="catalytic activity">
    <reaction evidence="8">
        <text>arsenic triglutathione + 3 [thioredoxin]-dithiol + 3 S-adenosyl-L-methionine = trimethylarsine + 3 [thioredoxin]-disulfide + 3 glutathione + 3 S-adenosyl-L-homocysteine + 3 H(+)</text>
        <dbReference type="Rhea" id="RHEA:69432"/>
        <dbReference type="Rhea" id="RHEA-COMP:10698"/>
        <dbReference type="Rhea" id="RHEA-COMP:10700"/>
        <dbReference type="ChEBI" id="CHEBI:15378"/>
        <dbReference type="ChEBI" id="CHEBI:27130"/>
        <dbReference type="ChEBI" id="CHEBI:29950"/>
        <dbReference type="ChEBI" id="CHEBI:50058"/>
        <dbReference type="ChEBI" id="CHEBI:57856"/>
        <dbReference type="ChEBI" id="CHEBI:57925"/>
        <dbReference type="ChEBI" id="CHEBI:59789"/>
        <dbReference type="ChEBI" id="CHEBI:183640"/>
        <dbReference type="EC" id="2.1.1.137"/>
    </reaction>
</comment>
<evidence type="ECO:0000256" key="6">
    <source>
        <dbReference type="ARBA" id="ARBA00047941"/>
    </source>
</evidence>
<keyword evidence="11" id="KW-1185">Reference proteome</keyword>
<keyword evidence="1 10" id="KW-0808">Transferase</keyword>
<evidence type="ECO:0000259" key="9">
    <source>
        <dbReference type="Pfam" id="PF13847"/>
    </source>
</evidence>
<comment type="catalytic activity">
    <reaction evidence="7">
        <text>arsenic triglutathione + 2 [thioredoxin]-dithiol + 2 S-adenosyl-L-methionine + H2O = dimethylarsinous acid + 2 [thioredoxin]-disulfide + 3 glutathione + 2 S-adenosyl-L-homocysteine + 2 H(+)</text>
        <dbReference type="Rhea" id="RHEA:69464"/>
        <dbReference type="Rhea" id="RHEA-COMP:10698"/>
        <dbReference type="Rhea" id="RHEA-COMP:10700"/>
        <dbReference type="ChEBI" id="CHEBI:15377"/>
        <dbReference type="ChEBI" id="CHEBI:15378"/>
        <dbReference type="ChEBI" id="CHEBI:23808"/>
        <dbReference type="ChEBI" id="CHEBI:29950"/>
        <dbReference type="ChEBI" id="CHEBI:50058"/>
        <dbReference type="ChEBI" id="CHEBI:57856"/>
        <dbReference type="ChEBI" id="CHEBI:57925"/>
        <dbReference type="ChEBI" id="CHEBI:59789"/>
        <dbReference type="ChEBI" id="CHEBI:183640"/>
        <dbReference type="EC" id="2.1.1.137"/>
    </reaction>
</comment>
<dbReference type="Pfam" id="PF13847">
    <property type="entry name" value="Methyltransf_31"/>
    <property type="match status" value="1"/>
</dbReference>
<proteinExistence type="inferred from homology"/>
<dbReference type="InterPro" id="IPR029063">
    <property type="entry name" value="SAM-dependent_MTases_sf"/>
</dbReference>
<evidence type="ECO:0000256" key="5">
    <source>
        <dbReference type="ARBA" id="ARBA00034545"/>
    </source>
</evidence>
<evidence type="ECO:0000256" key="7">
    <source>
        <dbReference type="ARBA" id="ARBA00047943"/>
    </source>
</evidence>
<dbReference type="InParanoid" id="Q4WRJ3"/>
<dbReference type="SUPFAM" id="SSF53335">
    <property type="entry name" value="S-adenosyl-L-methionine-dependent methyltransferases"/>
    <property type="match status" value="1"/>
</dbReference>
<dbReference type="Proteomes" id="UP000002530">
    <property type="component" value="Unassembled WGS sequence"/>
</dbReference>
<dbReference type="Gene3D" id="3.40.50.150">
    <property type="entry name" value="Vaccinia Virus protein VP39"/>
    <property type="match status" value="1"/>
</dbReference>
<feature type="domain" description="Methyltransferase" evidence="9">
    <location>
        <begin position="65"/>
        <end position="203"/>
    </location>
</feature>
<dbReference type="RefSeq" id="XP_752977.1">
    <property type="nucleotide sequence ID" value="XM_747884.1"/>
</dbReference>
<keyword evidence="2" id="KW-0949">S-adenosyl-L-methionine</keyword>
<reference evidence="10 11" key="1">
    <citation type="journal article" date="2005" name="Nature">
        <title>Genomic sequence of the pathogenic and allergenic filamentous fungus Aspergillus fumigatus.</title>
        <authorList>
            <person name="Nierman W.C."/>
            <person name="Pain A."/>
            <person name="Anderson M.J."/>
            <person name="Wortman J.R."/>
            <person name="Kim H.S."/>
            <person name="Arroyo J."/>
            <person name="Berriman M."/>
            <person name="Abe K."/>
            <person name="Archer D.B."/>
            <person name="Bermejo C."/>
            <person name="Bennett J."/>
            <person name="Bowyer P."/>
            <person name="Chen D."/>
            <person name="Collins M."/>
            <person name="Coulsen R."/>
            <person name="Davies R."/>
            <person name="Dyer P.S."/>
            <person name="Farman M."/>
            <person name="Fedorova N."/>
            <person name="Fedorova N."/>
            <person name="Feldblyum T.V."/>
            <person name="Fischer R."/>
            <person name="Fosker N."/>
            <person name="Fraser A."/>
            <person name="Garcia J.L."/>
            <person name="Garcia M.J."/>
            <person name="Goble A."/>
            <person name="Goldman G.H."/>
            <person name="Gomi K."/>
            <person name="Griffith-Jones S."/>
            <person name="Gwilliam R."/>
            <person name="Haas B."/>
            <person name="Haas H."/>
            <person name="Harris D."/>
            <person name="Horiuchi H."/>
            <person name="Huang J."/>
            <person name="Humphray S."/>
            <person name="Jimenez J."/>
            <person name="Keller N."/>
            <person name="Khouri H."/>
            <person name="Kitamoto K."/>
            <person name="Kobayashi T."/>
            <person name="Konzack S."/>
            <person name="Kulkarni R."/>
            <person name="Kumagai T."/>
            <person name="Lafon A."/>
            <person name="Latge J.P."/>
            <person name="Li W."/>
            <person name="Lord A."/>
            <person name="Lu C."/>
            <person name="Majoros W.H."/>
            <person name="May G.S."/>
            <person name="Miller B.L."/>
            <person name="Mohamoud Y."/>
            <person name="Molina M."/>
            <person name="Monod M."/>
            <person name="Mouyna I."/>
            <person name="Mulligan S."/>
            <person name="Murphy L."/>
            <person name="O'Neil S."/>
            <person name="Paulsen I."/>
            <person name="Penalva M.A."/>
            <person name="Pertea M."/>
            <person name="Price C."/>
            <person name="Pritchard B.L."/>
            <person name="Quail M.A."/>
            <person name="Rabbinowitsch E."/>
            <person name="Rawlins N."/>
            <person name="Rajandream M.A."/>
            <person name="Reichard U."/>
            <person name="Renauld H."/>
            <person name="Robson G.D."/>
            <person name="Rodriguez de Cordoba S."/>
            <person name="Rodriguez-Pena J.M."/>
            <person name="Ronning C.M."/>
            <person name="Rutter S."/>
            <person name="Salzberg S.L."/>
            <person name="Sanchez M."/>
            <person name="Sanchez-Ferrero J.C."/>
            <person name="Saunders D."/>
            <person name="Seeger K."/>
            <person name="Squares R."/>
            <person name="Squares S."/>
            <person name="Takeuchi M."/>
            <person name="Tekaia F."/>
            <person name="Turner G."/>
            <person name="Vazquez de Aldana C.R."/>
            <person name="Weidman J."/>
            <person name="White O."/>
            <person name="Woodward J."/>
            <person name="Yu J.H."/>
            <person name="Fraser C."/>
            <person name="Galagan J.E."/>
            <person name="Asai K."/>
            <person name="Machida M."/>
            <person name="Hall N."/>
            <person name="Barrell B."/>
            <person name="Denning D.W."/>
        </authorList>
    </citation>
    <scope>NUCLEOTIDE SEQUENCE [LARGE SCALE GENOMIC DNA]</scope>
    <source>
        <strain evidence="10 11">Af293</strain>
    </source>
</reference>
<dbReference type="KEGG" id="afm:AFUA_1G16110"/>
<evidence type="ECO:0000256" key="4">
    <source>
        <dbReference type="ARBA" id="ARBA00034521"/>
    </source>
</evidence>
<dbReference type="CDD" id="cd02440">
    <property type="entry name" value="AdoMet_MTases"/>
    <property type="match status" value="1"/>
</dbReference>
<dbReference type="GO" id="GO:0030791">
    <property type="term" value="F:arsenite methyltransferase activity"/>
    <property type="evidence" value="ECO:0007669"/>
    <property type="project" value="UniProtKB-EC"/>
</dbReference>
<dbReference type="EMBL" id="AAHF01000004">
    <property type="protein sequence ID" value="EAL90939.1"/>
    <property type="molecule type" value="Genomic_DNA"/>
</dbReference>
<evidence type="ECO:0000256" key="2">
    <source>
        <dbReference type="ARBA" id="ARBA00022691"/>
    </source>
</evidence>
<comment type="catalytic activity">
    <reaction evidence="6">
        <text>arsenic triglutathione + [thioredoxin]-dithiol + S-adenosyl-L-methionine + 2 H2O = methylarsonous acid + [thioredoxin]-disulfide + 3 glutathione + S-adenosyl-L-homocysteine + H(+)</text>
        <dbReference type="Rhea" id="RHEA:69460"/>
        <dbReference type="Rhea" id="RHEA-COMP:10698"/>
        <dbReference type="Rhea" id="RHEA-COMP:10700"/>
        <dbReference type="ChEBI" id="CHEBI:15377"/>
        <dbReference type="ChEBI" id="CHEBI:15378"/>
        <dbReference type="ChEBI" id="CHEBI:17826"/>
        <dbReference type="ChEBI" id="CHEBI:29950"/>
        <dbReference type="ChEBI" id="CHEBI:50058"/>
        <dbReference type="ChEBI" id="CHEBI:57856"/>
        <dbReference type="ChEBI" id="CHEBI:57925"/>
        <dbReference type="ChEBI" id="CHEBI:59789"/>
        <dbReference type="ChEBI" id="CHEBI:183640"/>
        <dbReference type="EC" id="2.1.1.137"/>
    </reaction>
</comment>
<dbReference type="GO" id="GO:0032259">
    <property type="term" value="P:methylation"/>
    <property type="evidence" value="ECO:0007669"/>
    <property type="project" value="UniProtKB-KW"/>
</dbReference>
<dbReference type="InterPro" id="IPR025714">
    <property type="entry name" value="Methyltranfer_dom"/>
</dbReference>
<dbReference type="GO" id="GO:0008168">
    <property type="term" value="F:methyltransferase activity"/>
    <property type="evidence" value="ECO:0000318"/>
    <property type="project" value="GO_Central"/>
</dbReference>